<dbReference type="Gene3D" id="3.90.1320.10">
    <property type="entry name" value="Outer-capsid protein sigma 3, large lobe"/>
    <property type="match status" value="1"/>
</dbReference>
<dbReference type="InterPro" id="IPR025521">
    <property type="entry name" value="Neprosin_propep"/>
</dbReference>
<evidence type="ECO:0000256" key="1">
    <source>
        <dbReference type="SAM" id="SignalP"/>
    </source>
</evidence>
<evidence type="ECO:0000259" key="2">
    <source>
        <dbReference type="PROSITE" id="PS52045"/>
    </source>
</evidence>
<dbReference type="InterPro" id="IPR053168">
    <property type="entry name" value="Glutamic_endopeptidase"/>
</dbReference>
<dbReference type="PANTHER" id="PTHR31589:SF255">
    <property type="entry name" value="NEPROSIN DOMAIN-CONTAINING PROTEIN"/>
    <property type="match status" value="1"/>
</dbReference>
<feature type="chain" id="PRO_5023933289" description="Neprosin PEP catalytic domain-containing protein" evidence="1">
    <location>
        <begin position="27"/>
        <end position="427"/>
    </location>
</feature>
<feature type="domain" description="Neprosin PEP catalytic" evidence="2">
    <location>
        <begin position="162"/>
        <end position="426"/>
    </location>
</feature>
<keyword evidence="1" id="KW-0732">Signal</keyword>
<dbReference type="Pfam" id="PF03080">
    <property type="entry name" value="Neprosin"/>
    <property type="match status" value="1"/>
</dbReference>
<dbReference type="Gramene" id="TVU20240">
    <property type="protein sequence ID" value="TVU20240"/>
    <property type="gene ID" value="EJB05_36442"/>
</dbReference>
<dbReference type="Proteomes" id="UP000324897">
    <property type="component" value="Chromosome 7"/>
</dbReference>
<dbReference type="PANTHER" id="PTHR31589">
    <property type="entry name" value="PROTEIN, PUTATIVE (DUF239)-RELATED-RELATED"/>
    <property type="match status" value="1"/>
</dbReference>
<proteinExistence type="predicted"/>
<reference evidence="3 4" key="1">
    <citation type="journal article" date="2019" name="Sci. Rep.">
        <title>A high-quality genome of Eragrostis curvula grass provides insights into Poaceae evolution and supports new strategies to enhance forage quality.</title>
        <authorList>
            <person name="Carballo J."/>
            <person name="Santos B.A.C.M."/>
            <person name="Zappacosta D."/>
            <person name="Garbus I."/>
            <person name="Selva J.P."/>
            <person name="Gallo C.A."/>
            <person name="Diaz A."/>
            <person name="Albertini E."/>
            <person name="Caccamo M."/>
            <person name="Echenique V."/>
        </authorList>
    </citation>
    <scope>NUCLEOTIDE SEQUENCE [LARGE SCALE GENOMIC DNA]</scope>
    <source>
        <strain evidence="4">cv. Victoria</strain>
        <tissue evidence="3">Leaf</tissue>
    </source>
</reference>
<accession>A0A5J9UAQ8</accession>
<dbReference type="PROSITE" id="PS52045">
    <property type="entry name" value="NEPROSIN_PEP_CD"/>
    <property type="match status" value="1"/>
</dbReference>
<dbReference type="OrthoDB" id="673933at2759"/>
<evidence type="ECO:0000313" key="4">
    <source>
        <dbReference type="Proteomes" id="UP000324897"/>
    </source>
</evidence>
<dbReference type="AlphaFoldDB" id="A0A5J9UAQ8"/>
<dbReference type="Pfam" id="PF14365">
    <property type="entry name" value="Neprosin_AP"/>
    <property type="match status" value="1"/>
</dbReference>
<keyword evidence="4" id="KW-1185">Reference proteome</keyword>
<gene>
    <name evidence="3" type="ORF">EJB05_36442</name>
</gene>
<sequence>MSSVTSVPSFLASLAAILLFSTSAHGVHVEPDDIVKTIKSDCGDIIDCVDIYKQPSLKNGLLGDYKIQLKPTREPPKIHHKLLVTNESFHQQTWRKSGSCPEGTVPVRRQPTGFNAEVANRTRPFFTYGRPATTITDKKFQEDKTRPFFSYGFPALVVTDQKFQVDDRQEVAAAYGVNGPYHGARASIPNWKVNVDPNEFSMSYLLLASPHERKFTPIKGTDPPDTKNQMAAGLAIYPSVLGDNNPRLFIYATNDGGVKSNCLNLECGFIQTSNEIALGAAIGGGSTVGGELLFVHFALYRDTGPGVWWLSINEVPLGYFKPEMFPVPFIESFHNEMGGRVLNTRPGGKHTLTAMGSGMFPSAGLNNAASIAFYMAINNNGGDQVDDPVNTIVTKPKCYDVKDFGPDKNNPGYDIAFGGPGGYFCDQ</sequence>
<dbReference type="EMBL" id="RWGY01000029">
    <property type="protein sequence ID" value="TVU20240.1"/>
    <property type="molecule type" value="Genomic_DNA"/>
</dbReference>
<dbReference type="InterPro" id="IPR004314">
    <property type="entry name" value="Neprosin"/>
</dbReference>
<organism evidence="3 4">
    <name type="scientific">Eragrostis curvula</name>
    <name type="common">weeping love grass</name>
    <dbReference type="NCBI Taxonomy" id="38414"/>
    <lineage>
        <taxon>Eukaryota</taxon>
        <taxon>Viridiplantae</taxon>
        <taxon>Streptophyta</taxon>
        <taxon>Embryophyta</taxon>
        <taxon>Tracheophyta</taxon>
        <taxon>Spermatophyta</taxon>
        <taxon>Magnoliopsida</taxon>
        <taxon>Liliopsida</taxon>
        <taxon>Poales</taxon>
        <taxon>Poaceae</taxon>
        <taxon>PACMAD clade</taxon>
        <taxon>Chloridoideae</taxon>
        <taxon>Eragrostideae</taxon>
        <taxon>Eragrostidinae</taxon>
        <taxon>Eragrostis</taxon>
    </lineage>
</organism>
<comment type="caution">
    <text evidence="3">The sequence shown here is derived from an EMBL/GenBank/DDBJ whole genome shotgun (WGS) entry which is preliminary data.</text>
</comment>
<evidence type="ECO:0000313" key="3">
    <source>
        <dbReference type="EMBL" id="TVU20240.1"/>
    </source>
</evidence>
<feature type="signal peptide" evidence="1">
    <location>
        <begin position="1"/>
        <end position="26"/>
    </location>
</feature>
<name>A0A5J9UAQ8_9POAL</name>
<protein>
    <recommendedName>
        <fullName evidence="2">Neprosin PEP catalytic domain-containing protein</fullName>
    </recommendedName>
</protein>